<keyword evidence="3" id="KW-0547">Nucleotide-binding</keyword>
<keyword evidence="6" id="KW-0119">Carbohydrate metabolism</keyword>
<keyword evidence="4" id="KW-0418">Kinase</keyword>
<organism evidence="10 11">
    <name type="scientific">Mycolicibacterium austroafricanum</name>
    <name type="common">Mycobacterium austroafricanum</name>
    <dbReference type="NCBI Taxonomy" id="39687"/>
    <lineage>
        <taxon>Bacteria</taxon>
        <taxon>Bacillati</taxon>
        <taxon>Actinomycetota</taxon>
        <taxon>Actinomycetes</taxon>
        <taxon>Mycobacteriales</taxon>
        <taxon>Mycobacteriaceae</taxon>
        <taxon>Mycolicibacterium</taxon>
    </lineage>
</organism>
<dbReference type="Pfam" id="PF00288">
    <property type="entry name" value="GHMP_kinases_N"/>
    <property type="match status" value="1"/>
</dbReference>
<feature type="domain" description="GHMP kinase N-terminal" evidence="7">
    <location>
        <begin position="114"/>
        <end position="200"/>
    </location>
</feature>
<dbReference type="InterPro" id="IPR013750">
    <property type="entry name" value="GHMP_kinase_C_dom"/>
</dbReference>
<dbReference type="PIRSF" id="PIRSF000530">
    <property type="entry name" value="Galactokinase"/>
    <property type="match status" value="1"/>
</dbReference>
<dbReference type="InterPro" id="IPR020568">
    <property type="entry name" value="Ribosomal_Su5_D2-typ_SF"/>
</dbReference>
<dbReference type="PANTHER" id="PTHR10457:SF7">
    <property type="entry name" value="GALACTOKINASE-RELATED"/>
    <property type="match status" value="1"/>
</dbReference>
<sequence length="406" mass="42085">MSVSWSTRPHRILPPVSDQVLADHASAAFAEAFSDAPQGVWVAPGRANLIGEHVDYVGGRVVPFALPYATAVAVRIRDDDVVRCTSTGPQPDWTGRVGDVGPGSPAGWAGYAAGVVWAMAYHDTIARMPGIDIAVSSTVPQGAGLSSSAALECAVALGVAELSGVATDDTGRAVLARDCATAENVVVGASTGLMDQSVSLRARAGHAMVLDCAVGGVDHVALDGVNPKLALLVINTNAPHRLVEGGYGRCRALVEQACARVDRRVLHAVGDVQDMVDLATLGAHHLRRPLRHVLTEFRRVDVAVDRLRAGELAAVGPLLTASHRSLRNDLQVSSVELDLAVEAAVGAGALGARMIGGGFGGSVLALTEVDRIPVVAETVLRAAREAGMPEPRFLAATCAAAARRVY</sequence>
<dbReference type="Gene3D" id="3.30.230.10">
    <property type="match status" value="1"/>
</dbReference>
<evidence type="ECO:0000256" key="6">
    <source>
        <dbReference type="ARBA" id="ARBA00023144"/>
    </source>
</evidence>
<keyword evidence="2" id="KW-0808">Transferase</keyword>
<evidence type="ECO:0000259" key="7">
    <source>
        <dbReference type="Pfam" id="PF00288"/>
    </source>
</evidence>
<dbReference type="InterPro" id="IPR006203">
    <property type="entry name" value="GHMP_knse_ATP-bd_CS"/>
</dbReference>
<comment type="similarity">
    <text evidence="1">Belongs to the GHMP kinase family. GalK subfamily.</text>
</comment>
<dbReference type="InterPro" id="IPR000705">
    <property type="entry name" value="Galactokinase"/>
</dbReference>
<dbReference type="SUPFAM" id="SSF54211">
    <property type="entry name" value="Ribosomal protein S5 domain 2-like"/>
    <property type="match status" value="1"/>
</dbReference>
<dbReference type="PRINTS" id="PR00473">
    <property type="entry name" value="GALCTOKINASE"/>
</dbReference>
<feature type="domain" description="GHMP kinase C-terminal" evidence="8">
    <location>
        <begin position="307"/>
        <end position="368"/>
    </location>
</feature>
<evidence type="ECO:0000313" key="11">
    <source>
        <dbReference type="Proteomes" id="UP001172687"/>
    </source>
</evidence>
<evidence type="ECO:0000259" key="8">
    <source>
        <dbReference type="Pfam" id="PF08544"/>
    </source>
</evidence>
<evidence type="ECO:0000256" key="2">
    <source>
        <dbReference type="ARBA" id="ARBA00022679"/>
    </source>
</evidence>
<keyword evidence="6" id="KW-0299">Galactose metabolism</keyword>
<dbReference type="PRINTS" id="PR00959">
    <property type="entry name" value="MEVGALKINASE"/>
</dbReference>
<evidence type="ECO:0000313" key="10">
    <source>
        <dbReference type="EMBL" id="MDN4520670.1"/>
    </source>
</evidence>
<dbReference type="InterPro" id="IPR036554">
    <property type="entry name" value="GHMP_kinase_C_sf"/>
</dbReference>
<dbReference type="PROSITE" id="PS00106">
    <property type="entry name" value="GALACTOKINASE"/>
    <property type="match status" value="1"/>
</dbReference>
<evidence type="ECO:0000256" key="1">
    <source>
        <dbReference type="ARBA" id="ARBA00006566"/>
    </source>
</evidence>
<dbReference type="PROSITE" id="PS00627">
    <property type="entry name" value="GHMP_KINASES_ATP"/>
    <property type="match status" value="1"/>
</dbReference>
<protein>
    <submittedName>
        <fullName evidence="10">Galactokinase family protein</fullName>
    </submittedName>
</protein>
<dbReference type="Gene3D" id="3.30.70.890">
    <property type="entry name" value="GHMP kinase, C-terminal domain"/>
    <property type="match status" value="1"/>
</dbReference>
<dbReference type="InterPro" id="IPR019539">
    <property type="entry name" value="GalKase_N"/>
</dbReference>
<dbReference type="PANTHER" id="PTHR10457">
    <property type="entry name" value="MEVALONATE KINASE/GALACTOKINASE"/>
    <property type="match status" value="1"/>
</dbReference>
<dbReference type="InterPro" id="IPR006206">
    <property type="entry name" value="Mevalonate/galactokinase"/>
</dbReference>
<reference evidence="10" key="1">
    <citation type="submission" date="2023-07" db="EMBL/GenBank/DDBJ databases">
        <title>Degradation of tert-butanol by M. austroafricanum TBA100.</title>
        <authorList>
            <person name="Helbich S."/>
            <person name="Vainshtein Y."/>
        </authorList>
    </citation>
    <scope>NUCLEOTIDE SEQUENCE</scope>
    <source>
        <strain evidence="10">TBA100</strain>
    </source>
</reference>
<name>A0ABT8HJH3_MYCAO</name>
<dbReference type="Pfam" id="PF08544">
    <property type="entry name" value="GHMP_kinases_C"/>
    <property type="match status" value="1"/>
</dbReference>
<dbReference type="Pfam" id="PF10509">
    <property type="entry name" value="GalKase_gal_bdg"/>
    <property type="match status" value="1"/>
</dbReference>
<evidence type="ECO:0000256" key="3">
    <source>
        <dbReference type="ARBA" id="ARBA00022741"/>
    </source>
</evidence>
<evidence type="ECO:0000256" key="5">
    <source>
        <dbReference type="ARBA" id="ARBA00022840"/>
    </source>
</evidence>
<comment type="caution">
    <text evidence="10">The sequence shown here is derived from an EMBL/GenBank/DDBJ whole genome shotgun (WGS) entry which is preliminary data.</text>
</comment>
<proteinExistence type="inferred from homology"/>
<dbReference type="InterPro" id="IPR019741">
    <property type="entry name" value="Galactokinase_CS"/>
</dbReference>
<dbReference type="InterPro" id="IPR006204">
    <property type="entry name" value="GHMP_kinase_N_dom"/>
</dbReference>
<gene>
    <name evidence="10" type="ORF">QYF68_23045</name>
</gene>
<dbReference type="InterPro" id="IPR014721">
    <property type="entry name" value="Ribsml_uS5_D2-typ_fold_subgr"/>
</dbReference>
<dbReference type="SUPFAM" id="SSF55060">
    <property type="entry name" value="GHMP Kinase, C-terminal domain"/>
    <property type="match status" value="1"/>
</dbReference>
<keyword evidence="11" id="KW-1185">Reference proteome</keyword>
<dbReference type="RefSeq" id="WP_234935512.1">
    <property type="nucleotide sequence ID" value="NZ_CP070380.1"/>
</dbReference>
<feature type="domain" description="Galactokinase N-terminal" evidence="9">
    <location>
        <begin position="28"/>
        <end position="75"/>
    </location>
</feature>
<evidence type="ECO:0000256" key="4">
    <source>
        <dbReference type="ARBA" id="ARBA00022777"/>
    </source>
</evidence>
<dbReference type="Proteomes" id="UP001172687">
    <property type="component" value="Unassembled WGS sequence"/>
</dbReference>
<evidence type="ECO:0000259" key="9">
    <source>
        <dbReference type="Pfam" id="PF10509"/>
    </source>
</evidence>
<keyword evidence="5" id="KW-0067">ATP-binding</keyword>
<accession>A0ABT8HJH3</accession>
<dbReference type="EMBL" id="JAUHTC010000081">
    <property type="protein sequence ID" value="MDN4520670.1"/>
    <property type="molecule type" value="Genomic_DNA"/>
</dbReference>